<evidence type="ECO:0000256" key="3">
    <source>
        <dbReference type="ARBA" id="ARBA00023125"/>
    </source>
</evidence>
<evidence type="ECO:0000256" key="1">
    <source>
        <dbReference type="ARBA" id="ARBA00022490"/>
    </source>
</evidence>
<evidence type="ECO:0000313" key="4">
    <source>
        <dbReference type="EMBL" id="PJG57720.1"/>
    </source>
</evidence>
<dbReference type="GO" id="GO:0003677">
    <property type="term" value="F:DNA binding"/>
    <property type="evidence" value="ECO:0007669"/>
    <property type="project" value="UniProtKB-KW"/>
</dbReference>
<keyword evidence="5" id="KW-1185">Reference proteome</keyword>
<dbReference type="EMBL" id="PGGC01000175">
    <property type="protein sequence ID" value="PJG57720.1"/>
    <property type="molecule type" value="Genomic_DNA"/>
</dbReference>
<dbReference type="Pfam" id="PF05472">
    <property type="entry name" value="Ter"/>
    <property type="match status" value="1"/>
</dbReference>
<keyword evidence="2" id="KW-0235">DNA replication</keyword>
<dbReference type="GO" id="GO:0005737">
    <property type="term" value="C:cytoplasm"/>
    <property type="evidence" value="ECO:0007669"/>
    <property type="project" value="InterPro"/>
</dbReference>
<gene>
    <name evidence="4" type="ORF">CUC53_16460</name>
</gene>
<dbReference type="Gene3D" id="3.30.54.10">
    <property type="match status" value="1"/>
</dbReference>
<name>A0A2H9U143_9GAMM</name>
<dbReference type="SUPFAM" id="SSF56596">
    <property type="entry name" value="Replication terminator protein (Tus)"/>
    <property type="match status" value="1"/>
</dbReference>
<dbReference type="InterPro" id="IPR036384">
    <property type="entry name" value="Tus_sf"/>
</dbReference>
<dbReference type="InterPro" id="IPR008865">
    <property type="entry name" value="DNA_replication_term_site-bd"/>
</dbReference>
<keyword evidence="3" id="KW-0238">DNA-binding</keyword>
<accession>A0A2H9U143</accession>
<dbReference type="RefSeq" id="WP_100295129.1">
    <property type="nucleotide sequence ID" value="NZ_PGGC01000175.1"/>
</dbReference>
<keyword evidence="1" id="KW-0963">Cytoplasm</keyword>
<protein>
    <submittedName>
        <fullName evidence="4">DNA replication protein</fullName>
    </submittedName>
</protein>
<organism evidence="4 5">
    <name type="scientific">Aeromonas cavernicola</name>
    <dbReference type="NCBI Taxonomy" id="1006623"/>
    <lineage>
        <taxon>Bacteria</taxon>
        <taxon>Pseudomonadati</taxon>
        <taxon>Pseudomonadota</taxon>
        <taxon>Gammaproteobacteria</taxon>
        <taxon>Aeromonadales</taxon>
        <taxon>Aeromonadaceae</taxon>
        <taxon>Aeromonas</taxon>
    </lineage>
</organism>
<dbReference type="AlphaFoldDB" id="A0A2H9U143"/>
<dbReference type="Proteomes" id="UP000235861">
    <property type="component" value="Unassembled WGS sequence"/>
</dbReference>
<reference evidence="4 5" key="1">
    <citation type="submission" date="2017-11" db="EMBL/GenBank/DDBJ databases">
        <title>Draft genome sequence of environmental isolate Aeromonas cavernicola sp. nov. MDC 2508.</title>
        <authorList>
            <person name="Colston S.M."/>
            <person name="Navarro A."/>
            <person name="Martinez-Murcia A.J."/>
            <person name="Graf J."/>
        </authorList>
    </citation>
    <scope>NUCLEOTIDE SEQUENCE [LARGE SCALE GENOMIC DNA]</scope>
    <source>
        <strain evidence="4 5">MDC 2508</strain>
    </source>
</reference>
<comment type="caution">
    <text evidence="4">The sequence shown here is derived from an EMBL/GenBank/DDBJ whole genome shotgun (WGS) entry which is preliminary data.</text>
</comment>
<sequence>METFTPTAALRQQMVTIDEALMALASELAQLPLLEAHVYPLPPVAQGTEHDPIEQIEVGYLSGDAAFTTTLAAYRDHSARAGCSTKATHRLPGWLRFPTEAASRLTPLVTEINQLKQDFKAQVQQAGGRDEKFELVHTALPGVITLQVYRKLTLLSGALYSLGFTWADKQSINRLSREQVLEMLERSRRYIPPLCDNAQWSKMVDQEVYDIRRLPADAQLRIRRPVKTHPMINLLWQDRSPRKQQLKASLPLLLCSDTPPVVTHLGHYPPKSRQARSDRKIGGDPIIERLHLYLYHPE</sequence>
<evidence type="ECO:0000313" key="5">
    <source>
        <dbReference type="Proteomes" id="UP000235861"/>
    </source>
</evidence>
<proteinExistence type="predicted"/>
<dbReference type="GO" id="GO:0006274">
    <property type="term" value="P:DNA replication termination"/>
    <property type="evidence" value="ECO:0007669"/>
    <property type="project" value="InterPro"/>
</dbReference>
<dbReference type="Gene3D" id="3.50.14.10">
    <property type="entry name" value="Replication terminator Tus, domain 1 superfamily/Replication terminator Tus"/>
    <property type="match status" value="1"/>
</dbReference>
<dbReference type="InterPro" id="IPR036381">
    <property type="entry name" value="Tus_dom1"/>
</dbReference>
<evidence type="ECO:0000256" key="2">
    <source>
        <dbReference type="ARBA" id="ARBA00022705"/>
    </source>
</evidence>
<dbReference type="OrthoDB" id="6298545at2"/>